<evidence type="ECO:0000256" key="4">
    <source>
        <dbReference type="ARBA" id="ARBA00022741"/>
    </source>
</evidence>
<proteinExistence type="predicted"/>
<dbReference type="PANTHER" id="PTHR42788:SF7">
    <property type="entry name" value="NITRATE ABC TRANSPORTER ATP-BINDING PROTEIN"/>
    <property type="match status" value="1"/>
</dbReference>
<comment type="subcellular location">
    <subcellularLocation>
        <location evidence="1">Cell membrane</location>
        <topology evidence="1">Peripheral membrane protein</topology>
    </subcellularLocation>
</comment>
<dbReference type="GO" id="GO:0005524">
    <property type="term" value="F:ATP binding"/>
    <property type="evidence" value="ECO:0007669"/>
    <property type="project" value="UniProtKB-KW"/>
</dbReference>
<dbReference type="AlphaFoldDB" id="A0A1X7C818"/>
<gene>
    <name evidence="8" type="ORF">SAMN06295933_0462</name>
</gene>
<dbReference type="OrthoDB" id="9809450at2"/>
<dbReference type="GO" id="GO:0016887">
    <property type="term" value="F:ATP hydrolysis activity"/>
    <property type="evidence" value="ECO:0007669"/>
    <property type="project" value="InterPro"/>
</dbReference>
<dbReference type="InterPro" id="IPR017871">
    <property type="entry name" value="ABC_transporter-like_CS"/>
</dbReference>
<keyword evidence="9" id="KW-1185">Reference proteome</keyword>
<name>A0A1X7C818_9BACT</name>
<feature type="domain" description="ABC transporter" evidence="7">
    <location>
        <begin position="2"/>
        <end position="249"/>
    </location>
</feature>
<dbReference type="Pfam" id="PF00005">
    <property type="entry name" value="ABC_tran"/>
    <property type="match status" value="1"/>
</dbReference>
<evidence type="ECO:0000313" key="9">
    <source>
        <dbReference type="Proteomes" id="UP000192906"/>
    </source>
</evidence>
<dbReference type="Proteomes" id="UP000192906">
    <property type="component" value="Unassembled WGS sequence"/>
</dbReference>
<dbReference type="SMART" id="SM00382">
    <property type="entry name" value="AAA"/>
    <property type="match status" value="1"/>
</dbReference>
<sequence>MLTIQKGVKTFNPNSVNEVQALRGIDLQVDKGDFITIIGSNGAGKSTFLNAIAGSFILTSGTITINTQDVTSWPEHKRAGNLGRVFQDPLLGTCTSLTIEQNLALALKRGQRRGLGFGVRTKDKVLFKEHLSTLGLGLENRLTDRVGLLSGGQRQALTMIMATMTRPDILLLDEHTAALDPKTGKKILDITETVVHRDELTTLMVTHNMNQAINMGNRLIMLHQGEIILDISGEDKKGLKVEDLLARFYSLRGESVATDRMLFS</sequence>
<dbReference type="InterPro" id="IPR003439">
    <property type="entry name" value="ABC_transporter-like_ATP-bd"/>
</dbReference>
<protein>
    <submittedName>
        <fullName evidence="8">Putative ABC transport system ATP-binding protein</fullName>
    </submittedName>
</protein>
<keyword evidence="3" id="KW-1003">Cell membrane</keyword>
<dbReference type="PANTHER" id="PTHR42788">
    <property type="entry name" value="TAURINE IMPORT ATP-BINDING PROTEIN-RELATED"/>
    <property type="match status" value="1"/>
</dbReference>
<dbReference type="GO" id="GO:0005886">
    <property type="term" value="C:plasma membrane"/>
    <property type="evidence" value="ECO:0007669"/>
    <property type="project" value="UniProtKB-SubCell"/>
</dbReference>
<evidence type="ECO:0000256" key="1">
    <source>
        <dbReference type="ARBA" id="ARBA00004202"/>
    </source>
</evidence>
<organism evidence="8 9">
    <name type="scientific">Desulfovibrio gilichinskyi</name>
    <dbReference type="NCBI Taxonomy" id="1519643"/>
    <lineage>
        <taxon>Bacteria</taxon>
        <taxon>Pseudomonadati</taxon>
        <taxon>Thermodesulfobacteriota</taxon>
        <taxon>Desulfovibrionia</taxon>
        <taxon>Desulfovibrionales</taxon>
        <taxon>Desulfovibrionaceae</taxon>
        <taxon>Desulfovibrio</taxon>
    </lineage>
</organism>
<dbReference type="InterPro" id="IPR050166">
    <property type="entry name" value="ABC_transporter_ATP-bind"/>
</dbReference>
<keyword evidence="6" id="KW-0472">Membrane</keyword>
<dbReference type="InterPro" id="IPR003593">
    <property type="entry name" value="AAA+_ATPase"/>
</dbReference>
<keyword evidence="5 8" id="KW-0067">ATP-binding</keyword>
<dbReference type="RefSeq" id="WP_085097697.1">
    <property type="nucleotide sequence ID" value="NZ_FWZU01000001.1"/>
</dbReference>
<dbReference type="SUPFAM" id="SSF52540">
    <property type="entry name" value="P-loop containing nucleoside triphosphate hydrolases"/>
    <property type="match status" value="1"/>
</dbReference>
<dbReference type="PROSITE" id="PS00211">
    <property type="entry name" value="ABC_TRANSPORTER_1"/>
    <property type="match status" value="1"/>
</dbReference>
<evidence type="ECO:0000256" key="5">
    <source>
        <dbReference type="ARBA" id="ARBA00022840"/>
    </source>
</evidence>
<reference evidence="9" key="1">
    <citation type="submission" date="2017-04" db="EMBL/GenBank/DDBJ databases">
        <authorList>
            <person name="Varghese N."/>
            <person name="Submissions S."/>
        </authorList>
    </citation>
    <scope>NUCLEOTIDE SEQUENCE [LARGE SCALE GENOMIC DNA]</scope>
    <source>
        <strain evidence="9">K3S</strain>
    </source>
</reference>
<evidence type="ECO:0000259" key="7">
    <source>
        <dbReference type="PROSITE" id="PS50893"/>
    </source>
</evidence>
<evidence type="ECO:0000256" key="2">
    <source>
        <dbReference type="ARBA" id="ARBA00022448"/>
    </source>
</evidence>
<evidence type="ECO:0000313" key="8">
    <source>
        <dbReference type="EMBL" id="SME91594.1"/>
    </source>
</evidence>
<dbReference type="Gene3D" id="3.40.50.300">
    <property type="entry name" value="P-loop containing nucleotide triphosphate hydrolases"/>
    <property type="match status" value="1"/>
</dbReference>
<dbReference type="STRING" id="1519643.SAMN06295933_0462"/>
<dbReference type="InterPro" id="IPR027417">
    <property type="entry name" value="P-loop_NTPase"/>
</dbReference>
<dbReference type="PROSITE" id="PS50893">
    <property type="entry name" value="ABC_TRANSPORTER_2"/>
    <property type="match status" value="1"/>
</dbReference>
<dbReference type="EMBL" id="FWZU01000001">
    <property type="protein sequence ID" value="SME91594.1"/>
    <property type="molecule type" value="Genomic_DNA"/>
</dbReference>
<evidence type="ECO:0000256" key="3">
    <source>
        <dbReference type="ARBA" id="ARBA00022475"/>
    </source>
</evidence>
<accession>A0A1X7C818</accession>
<evidence type="ECO:0000256" key="6">
    <source>
        <dbReference type="ARBA" id="ARBA00023136"/>
    </source>
</evidence>
<keyword evidence="2" id="KW-0813">Transport</keyword>
<keyword evidence="4" id="KW-0547">Nucleotide-binding</keyword>